<dbReference type="HOGENOM" id="CLU_2965804_0_0_1"/>
<dbReference type="KEGG" id="ptm:GSPATT00038184001"/>
<sequence>MKERIKQIKQKVEGRKRSNKQRKDGSERITKEQNNYNNQSPFDRKFIAKVFNYAGLFEG</sequence>
<name>A0CG24_PARTE</name>
<feature type="compositionally biased region" description="Basic and acidic residues" evidence="1">
    <location>
        <begin position="1"/>
        <end position="31"/>
    </location>
</feature>
<reference evidence="2 3" key="1">
    <citation type="journal article" date="2006" name="Nature">
        <title>Global trends of whole-genome duplications revealed by the ciliate Paramecium tetraurelia.</title>
        <authorList>
            <consortium name="Genoscope"/>
            <person name="Aury J.-M."/>
            <person name="Jaillon O."/>
            <person name="Duret L."/>
            <person name="Noel B."/>
            <person name="Jubin C."/>
            <person name="Porcel B.M."/>
            <person name="Segurens B."/>
            <person name="Daubin V."/>
            <person name="Anthouard V."/>
            <person name="Aiach N."/>
            <person name="Arnaiz O."/>
            <person name="Billaut A."/>
            <person name="Beisson J."/>
            <person name="Blanc I."/>
            <person name="Bouhouche K."/>
            <person name="Camara F."/>
            <person name="Duharcourt S."/>
            <person name="Guigo R."/>
            <person name="Gogendeau D."/>
            <person name="Katinka M."/>
            <person name="Keller A.-M."/>
            <person name="Kissmehl R."/>
            <person name="Klotz C."/>
            <person name="Koll F."/>
            <person name="Le Moue A."/>
            <person name="Lepere C."/>
            <person name="Malinsky S."/>
            <person name="Nowacki M."/>
            <person name="Nowak J.K."/>
            <person name="Plattner H."/>
            <person name="Poulain J."/>
            <person name="Ruiz F."/>
            <person name="Serrano V."/>
            <person name="Zagulski M."/>
            <person name="Dessen P."/>
            <person name="Betermier M."/>
            <person name="Weissenbach J."/>
            <person name="Scarpelli C."/>
            <person name="Schachter V."/>
            <person name="Sperling L."/>
            <person name="Meyer E."/>
            <person name="Cohen J."/>
            <person name="Wincker P."/>
        </authorList>
    </citation>
    <scope>NUCLEOTIDE SEQUENCE [LARGE SCALE GENOMIC DNA]</scope>
    <source>
        <strain evidence="2 3">Stock d4-2</strain>
    </source>
</reference>
<dbReference type="InParanoid" id="A0CG24"/>
<gene>
    <name evidence="2" type="ORF">GSPATT00038184001</name>
</gene>
<dbReference type="AlphaFoldDB" id="A0CG24"/>
<dbReference type="GeneID" id="5022923"/>
<dbReference type="Proteomes" id="UP000000600">
    <property type="component" value="Unassembled WGS sequence"/>
</dbReference>
<feature type="region of interest" description="Disordered" evidence="1">
    <location>
        <begin position="1"/>
        <end position="40"/>
    </location>
</feature>
<accession>A0CG24</accession>
<organism evidence="2 3">
    <name type="scientific">Paramecium tetraurelia</name>
    <dbReference type="NCBI Taxonomy" id="5888"/>
    <lineage>
        <taxon>Eukaryota</taxon>
        <taxon>Sar</taxon>
        <taxon>Alveolata</taxon>
        <taxon>Ciliophora</taxon>
        <taxon>Intramacronucleata</taxon>
        <taxon>Oligohymenophorea</taxon>
        <taxon>Peniculida</taxon>
        <taxon>Parameciidae</taxon>
        <taxon>Paramecium</taxon>
    </lineage>
</organism>
<evidence type="ECO:0000313" key="3">
    <source>
        <dbReference type="Proteomes" id="UP000000600"/>
    </source>
</evidence>
<evidence type="ECO:0000256" key="1">
    <source>
        <dbReference type="SAM" id="MobiDB-lite"/>
    </source>
</evidence>
<dbReference type="EMBL" id="CT868072">
    <property type="protein sequence ID" value="CAK69741.1"/>
    <property type="molecule type" value="Genomic_DNA"/>
</dbReference>
<evidence type="ECO:0000313" key="2">
    <source>
        <dbReference type="EMBL" id="CAK69741.1"/>
    </source>
</evidence>
<protein>
    <submittedName>
        <fullName evidence="2">Uncharacterized protein</fullName>
    </submittedName>
</protein>
<proteinExistence type="predicted"/>
<keyword evidence="3" id="KW-1185">Reference proteome</keyword>
<dbReference type="RefSeq" id="XP_001437138.1">
    <property type="nucleotide sequence ID" value="XM_001437101.1"/>
</dbReference>